<dbReference type="Pfam" id="PF19187">
    <property type="entry name" value="HTH_PafC"/>
    <property type="match status" value="1"/>
</dbReference>
<name>A0A4V0YE18_9MICO</name>
<dbReference type="RefSeq" id="WP_129203004.1">
    <property type="nucleotide sequence ID" value="NZ_CP035495.1"/>
</dbReference>
<gene>
    <name evidence="4" type="ORF">ET495_04620</name>
</gene>
<dbReference type="EMBL" id="CP035495">
    <property type="protein sequence ID" value="QAY62661.1"/>
    <property type="molecule type" value="Genomic_DNA"/>
</dbReference>
<reference evidence="4 5" key="1">
    <citation type="submission" date="2019-01" db="EMBL/GenBank/DDBJ databases">
        <title>Genome sequencing of strain 2JSPR-7.</title>
        <authorList>
            <person name="Heo J."/>
            <person name="Kim S.-J."/>
            <person name="Kim J.-S."/>
            <person name="Hong S.-B."/>
            <person name="Kwon S.-W."/>
        </authorList>
    </citation>
    <scope>NUCLEOTIDE SEQUENCE [LARGE SCALE GENOMIC DNA]</scope>
    <source>
        <strain evidence="4 5">2JSPR-7</strain>
    </source>
</reference>
<sequence>MAERADDRLVRLLGLVAYLDGHGPVPVPQLAERFGVSEKQIHDDVDQLWVTGTPGYWPDDLIDFDADAVERGVVHLTNARGLTRPLRLGTREAVALVAALRALLESPPVRADVQRTALVRSALAKLSAATGEAASAVDVRLARDGDPRVLAAVTDALAGRRRLRIRYVTAGDVVGERDVDPARLLTQDGAGYLLAWCHRAQGRRTFRLDRVLEARVLDVPVDAVRVAEVDQDVDVARSVAGAGDGEAPLVTVTFASPARWLAEELPSESVTELAGGAFSLRLRVSNPAWLHGLLLAVAPLVLAVDPPEVAARVATAARAALAAYGVRGAS</sequence>
<dbReference type="OrthoDB" id="3268930at2"/>
<dbReference type="InterPro" id="IPR057727">
    <property type="entry name" value="WCX_dom"/>
</dbReference>
<feature type="domain" description="PafC HTH" evidence="2">
    <location>
        <begin position="7"/>
        <end position="127"/>
    </location>
</feature>
<dbReference type="Proteomes" id="UP000291758">
    <property type="component" value="Chromosome"/>
</dbReference>
<dbReference type="PANTHER" id="PTHR34580">
    <property type="match status" value="1"/>
</dbReference>
<dbReference type="KEGG" id="xyl:ET495_04620"/>
<dbReference type="Pfam" id="PF13280">
    <property type="entry name" value="WYL"/>
    <property type="match status" value="1"/>
</dbReference>
<feature type="domain" description="WCX" evidence="3">
    <location>
        <begin position="248"/>
        <end position="321"/>
    </location>
</feature>
<organism evidence="4 5">
    <name type="scientific">Xylanimonas allomyrinae</name>
    <dbReference type="NCBI Taxonomy" id="2509459"/>
    <lineage>
        <taxon>Bacteria</taxon>
        <taxon>Bacillati</taxon>
        <taxon>Actinomycetota</taxon>
        <taxon>Actinomycetes</taxon>
        <taxon>Micrococcales</taxon>
        <taxon>Promicromonosporaceae</taxon>
        <taxon>Xylanimonas</taxon>
    </lineage>
</organism>
<keyword evidence="5" id="KW-1185">Reference proteome</keyword>
<dbReference type="InterPro" id="IPR028349">
    <property type="entry name" value="PafC-like"/>
</dbReference>
<evidence type="ECO:0000313" key="4">
    <source>
        <dbReference type="EMBL" id="QAY62661.1"/>
    </source>
</evidence>
<dbReference type="InterPro" id="IPR026881">
    <property type="entry name" value="WYL_dom"/>
</dbReference>
<feature type="domain" description="WYL" evidence="1">
    <location>
        <begin position="149"/>
        <end position="216"/>
    </location>
</feature>
<proteinExistence type="predicted"/>
<dbReference type="PANTHER" id="PTHR34580:SF1">
    <property type="entry name" value="PROTEIN PAFC"/>
    <property type="match status" value="1"/>
</dbReference>
<evidence type="ECO:0000313" key="5">
    <source>
        <dbReference type="Proteomes" id="UP000291758"/>
    </source>
</evidence>
<evidence type="ECO:0000259" key="3">
    <source>
        <dbReference type="Pfam" id="PF25583"/>
    </source>
</evidence>
<dbReference type="Pfam" id="PF25583">
    <property type="entry name" value="WCX"/>
    <property type="match status" value="1"/>
</dbReference>
<dbReference type="PIRSF" id="PIRSF016838">
    <property type="entry name" value="PafC"/>
    <property type="match status" value="1"/>
</dbReference>
<evidence type="ECO:0000259" key="2">
    <source>
        <dbReference type="Pfam" id="PF19187"/>
    </source>
</evidence>
<dbReference type="PROSITE" id="PS52050">
    <property type="entry name" value="WYL"/>
    <property type="match status" value="1"/>
</dbReference>
<protein>
    <submittedName>
        <fullName evidence="4">WYL domain-containing protein</fullName>
    </submittedName>
</protein>
<dbReference type="InterPro" id="IPR051534">
    <property type="entry name" value="CBASS_pafABC_assoc_protein"/>
</dbReference>
<evidence type="ECO:0000259" key="1">
    <source>
        <dbReference type="Pfam" id="PF13280"/>
    </source>
</evidence>
<dbReference type="AlphaFoldDB" id="A0A4V0YE18"/>
<accession>A0A4V0YE18</accession>
<dbReference type="InterPro" id="IPR043839">
    <property type="entry name" value="PafC_HTH"/>
</dbReference>